<dbReference type="InterPro" id="IPR003610">
    <property type="entry name" value="CBM5/12"/>
</dbReference>
<organism evidence="5 6">
    <name type="scientific">Rhizoclosmatium globosum</name>
    <dbReference type="NCBI Taxonomy" id="329046"/>
    <lineage>
        <taxon>Eukaryota</taxon>
        <taxon>Fungi</taxon>
        <taxon>Fungi incertae sedis</taxon>
        <taxon>Chytridiomycota</taxon>
        <taxon>Chytridiomycota incertae sedis</taxon>
        <taxon>Chytridiomycetes</taxon>
        <taxon>Chytridiales</taxon>
        <taxon>Chytriomycetaceae</taxon>
        <taxon>Rhizoclosmatium</taxon>
    </lineage>
</organism>
<name>A0A1Y2BZV6_9FUNG</name>
<reference evidence="5 6" key="1">
    <citation type="submission" date="2016-07" db="EMBL/GenBank/DDBJ databases">
        <title>Pervasive Adenine N6-methylation of Active Genes in Fungi.</title>
        <authorList>
            <consortium name="DOE Joint Genome Institute"/>
            <person name="Mondo S.J."/>
            <person name="Dannebaum R.O."/>
            <person name="Kuo R.C."/>
            <person name="Labutti K."/>
            <person name="Haridas S."/>
            <person name="Kuo A."/>
            <person name="Salamov A."/>
            <person name="Ahrendt S.R."/>
            <person name="Lipzen A."/>
            <person name="Sullivan W."/>
            <person name="Andreopoulos W.B."/>
            <person name="Clum A."/>
            <person name="Lindquist E."/>
            <person name="Daum C."/>
            <person name="Ramamoorthy G.K."/>
            <person name="Gryganskyi A."/>
            <person name="Culley D."/>
            <person name="Magnuson J.K."/>
            <person name="James T.Y."/>
            <person name="O'Malley M.A."/>
            <person name="Stajich J.E."/>
            <person name="Spatafora J.W."/>
            <person name="Visel A."/>
            <person name="Grigoriev I.V."/>
        </authorList>
    </citation>
    <scope>NUCLEOTIDE SEQUENCE [LARGE SCALE GENOMIC DNA]</scope>
    <source>
        <strain evidence="5 6">JEL800</strain>
    </source>
</reference>
<dbReference type="InterPro" id="IPR001223">
    <property type="entry name" value="Glyco_hydro18_cat"/>
</dbReference>
<feature type="domain" description="GH18" evidence="4">
    <location>
        <begin position="133"/>
        <end position="424"/>
    </location>
</feature>
<dbReference type="GO" id="GO:0004568">
    <property type="term" value="F:chitinase activity"/>
    <property type="evidence" value="ECO:0007669"/>
    <property type="project" value="TreeGrafter"/>
</dbReference>
<dbReference type="CDD" id="cd12215">
    <property type="entry name" value="ChiC_BD"/>
    <property type="match status" value="1"/>
</dbReference>
<accession>A0A1Y2BZV6</accession>
<dbReference type="GO" id="GO:0005576">
    <property type="term" value="C:extracellular region"/>
    <property type="evidence" value="ECO:0007669"/>
    <property type="project" value="InterPro"/>
</dbReference>
<dbReference type="InterPro" id="IPR036573">
    <property type="entry name" value="CBM_sf_5/12"/>
</dbReference>
<dbReference type="Proteomes" id="UP000193642">
    <property type="component" value="Unassembled WGS sequence"/>
</dbReference>
<dbReference type="Gene3D" id="2.10.10.20">
    <property type="entry name" value="Carbohydrate-binding module superfamily 5/12"/>
    <property type="match status" value="1"/>
</dbReference>
<evidence type="ECO:0000313" key="6">
    <source>
        <dbReference type="Proteomes" id="UP000193642"/>
    </source>
</evidence>
<dbReference type="Gene3D" id="3.20.20.80">
    <property type="entry name" value="Glycosidases"/>
    <property type="match status" value="1"/>
</dbReference>
<dbReference type="PANTHER" id="PTHR45708">
    <property type="entry name" value="ENDOCHITINASE"/>
    <property type="match status" value="1"/>
</dbReference>
<dbReference type="EMBL" id="MCGO01000039">
    <property type="protein sequence ID" value="ORY39595.1"/>
    <property type="molecule type" value="Genomic_DNA"/>
</dbReference>
<dbReference type="PANTHER" id="PTHR45708:SF49">
    <property type="entry name" value="ENDOCHITINASE"/>
    <property type="match status" value="1"/>
</dbReference>
<dbReference type="SUPFAM" id="SSF51445">
    <property type="entry name" value="(Trans)glycosidases"/>
    <property type="match status" value="1"/>
</dbReference>
<evidence type="ECO:0000256" key="1">
    <source>
        <dbReference type="ARBA" id="ARBA00022801"/>
    </source>
</evidence>
<feature type="signal peptide" evidence="3">
    <location>
        <begin position="1"/>
        <end position="16"/>
    </location>
</feature>
<keyword evidence="2" id="KW-0326">Glycosidase</keyword>
<sequence>MQLALIAASLIAAAHAQTACAPAYDPAKTYLNGDTASEGGVNYKANWWSQNSDPATNSGAASDYKQWTNLGACGSGPVTTVAKTTTTIPAIKASTTAVVKQTTTTSTTSTSTTTTTTTTTTNFNNYDHNGYWGQSSGYFTNGKYQNSLLSYCQTGHWDTIHLAFLATFSSSSPTTGFILDLDKNTYGVWDSTGGKAIDPKVAASFLQVGKDIQACQALGVKIGLSLGGALANIDLSAGSGPGIAAWLHNTFFGGNDPKAVRPFGAGVTLDGIDYDDEVSVPPVADIIAINTYLKTNNPGKMFITAAPQCPFPDYNIGGALAAANNGFDYVQVQFYNNAQCNLINPLFNFDQWVEQLGLPIYVGVPGSTPSASSGYATPAQVQAALKVITGDILKPWLWGVMTWDVSSAEASGFAPAISSILATL</sequence>
<evidence type="ECO:0000256" key="3">
    <source>
        <dbReference type="SAM" id="SignalP"/>
    </source>
</evidence>
<dbReference type="OrthoDB" id="6020543at2759"/>
<evidence type="ECO:0000259" key="4">
    <source>
        <dbReference type="PROSITE" id="PS51910"/>
    </source>
</evidence>
<protein>
    <submittedName>
        <fullName evidence="5">Glycoside hydrolase</fullName>
    </submittedName>
</protein>
<dbReference type="SMART" id="SM00495">
    <property type="entry name" value="ChtBD3"/>
    <property type="match status" value="1"/>
</dbReference>
<keyword evidence="6" id="KW-1185">Reference proteome</keyword>
<keyword evidence="1 5" id="KW-0378">Hydrolase</keyword>
<comment type="caution">
    <text evidence="5">The sequence shown here is derived from an EMBL/GenBank/DDBJ whole genome shotgun (WGS) entry which is preliminary data.</text>
</comment>
<dbReference type="AlphaFoldDB" id="A0A1Y2BZV6"/>
<feature type="chain" id="PRO_5012214869" evidence="3">
    <location>
        <begin position="17"/>
        <end position="424"/>
    </location>
</feature>
<dbReference type="GO" id="GO:0005975">
    <property type="term" value="P:carbohydrate metabolic process"/>
    <property type="evidence" value="ECO:0007669"/>
    <property type="project" value="InterPro"/>
</dbReference>
<dbReference type="InterPro" id="IPR050542">
    <property type="entry name" value="Glycosyl_Hydrlase18_Chitinase"/>
</dbReference>
<keyword evidence="3" id="KW-0732">Signal</keyword>
<evidence type="ECO:0000313" key="5">
    <source>
        <dbReference type="EMBL" id="ORY39595.1"/>
    </source>
</evidence>
<dbReference type="SUPFAM" id="SSF51055">
    <property type="entry name" value="Carbohydrate binding domain"/>
    <property type="match status" value="1"/>
</dbReference>
<gene>
    <name evidence="5" type="ORF">BCR33DRAFT_720050</name>
</gene>
<dbReference type="GO" id="GO:0030246">
    <property type="term" value="F:carbohydrate binding"/>
    <property type="evidence" value="ECO:0007669"/>
    <property type="project" value="InterPro"/>
</dbReference>
<proteinExistence type="predicted"/>
<dbReference type="InterPro" id="IPR017853">
    <property type="entry name" value="GH"/>
</dbReference>
<dbReference type="PROSITE" id="PS51910">
    <property type="entry name" value="GH18_2"/>
    <property type="match status" value="1"/>
</dbReference>
<evidence type="ECO:0000256" key="2">
    <source>
        <dbReference type="ARBA" id="ARBA00023295"/>
    </source>
</evidence>